<dbReference type="Proteomes" id="UP000255505">
    <property type="component" value="Plasmid II"/>
</dbReference>
<dbReference type="AlphaFoldDB" id="A0A375IRG2"/>
<dbReference type="EMBL" id="LT991977">
    <property type="protein sequence ID" value="SPK76701.1"/>
    <property type="molecule type" value="Genomic_DNA"/>
</dbReference>
<keyword evidence="1" id="KW-0614">Plasmid</keyword>
<proteinExistence type="predicted"/>
<geneLocation type="plasmid" evidence="1">
    <name>II</name>
</geneLocation>
<reference evidence="1 2" key="1">
    <citation type="submission" date="2018-01" db="EMBL/GenBank/DDBJ databases">
        <authorList>
            <person name="Gaut B.S."/>
            <person name="Morton B.R."/>
            <person name="Clegg M.T."/>
            <person name="Duvall M.R."/>
        </authorList>
    </citation>
    <scope>NUCLEOTIDE SEQUENCE [LARGE SCALE GENOMIC DNA]</scope>
    <source>
        <strain evidence="1">Cupriavidus taiwanensis LMG 19425</strain>
        <plasmid evidence="2">Plasmid ii</plasmid>
    </source>
</reference>
<gene>
    <name evidence="1" type="ORF">CT19425_MP80330</name>
</gene>
<evidence type="ECO:0000313" key="2">
    <source>
        <dbReference type="Proteomes" id="UP000255505"/>
    </source>
</evidence>
<sequence>MHGLIVGELVGVIAMPNAESIAATMAAAWLQSLMVLRCRVSILFVLIQGQSKYPRRPLSAPRLFLCAPRSATSRLPEPL</sequence>
<protein>
    <submittedName>
        <fullName evidence="1">Uncharacterized protein</fullName>
    </submittedName>
</protein>
<accession>A0A375IRG2</accession>
<evidence type="ECO:0000313" key="1">
    <source>
        <dbReference type="EMBL" id="SPK76701.1"/>
    </source>
</evidence>
<name>A0A375IRG2_9BURK</name>
<organism evidence="1 2">
    <name type="scientific">Cupriavidus taiwanensis</name>
    <dbReference type="NCBI Taxonomy" id="164546"/>
    <lineage>
        <taxon>Bacteria</taxon>
        <taxon>Pseudomonadati</taxon>
        <taxon>Pseudomonadota</taxon>
        <taxon>Betaproteobacteria</taxon>
        <taxon>Burkholderiales</taxon>
        <taxon>Burkholderiaceae</taxon>
        <taxon>Cupriavidus</taxon>
    </lineage>
</organism>